<reference evidence="2" key="1">
    <citation type="submission" date="2016-09" db="EMBL/GenBank/DDBJ databases">
        <authorList>
            <person name="Varghese N."/>
            <person name="Submissions S."/>
        </authorList>
    </citation>
    <scope>NUCLEOTIDE SEQUENCE [LARGE SCALE GENOMIC DNA]</scope>
    <source>
        <strain evidence="2">ANC 3699</strain>
    </source>
</reference>
<organism evidence="1 2">
    <name type="scientific">Acinetobacter marinus</name>
    <dbReference type="NCBI Taxonomy" id="281375"/>
    <lineage>
        <taxon>Bacteria</taxon>
        <taxon>Pseudomonadati</taxon>
        <taxon>Pseudomonadota</taxon>
        <taxon>Gammaproteobacteria</taxon>
        <taxon>Moraxellales</taxon>
        <taxon>Moraxellaceae</taxon>
        <taxon>Acinetobacter</taxon>
    </lineage>
</organism>
<dbReference type="EMBL" id="FMYK01000004">
    <property type="protein sequence ID" value="SDC37544.1"/>
    <property type="molecule type" value="Genomic_DNA"/>
</dbReference>
<accession>A0A1G6L2Y0</accession>
<dbReference type="RefSeq" id="WP_092619533.1">
    <property type="nucleotide sequence ID" value="NZ_FMYK01000004.1"/>
</dbReference>
<dbReference type="OrthoDB" id="1495831at2"/>
<evidence type="ECO:0000313" key="2">
    <source>
        <dbReference type="Proteomes" id="UP000242317"/>
    </source>
</evidence>
<evidence type="ECO:0000313" key="1">
    <source>
        <dbReference type="EMBL" id="SDC37544.1"/>
    </source>
</evidence>
<dbReference type="AlphaFoldDB" id="A0A1G6L2Y0"/>
<protein>
    <submittedName>
        <fullName evidence="1">Uncharacterized protein</fullName>
    </submittedName>
</protein>
<keyword evidence="2" id="KW-1185">Reference proteome</keyword>
<sequence>MKNLFFVYVLLICLSGCTDSPKERVEHLQPIEQQYISGEMDNMQVSSFTSDEVHSDEDRESISDVDDVLESVYQQVVDESIQEYQIAKKHGDLVDVCVQAGLVSAAQLQAKNEDGYAKWKNIEKADCEAYENQVELSFDELDSTDIDNLSK</sequence>
<dbReference type="Proteomes" id="UP000242317">
    <property type="component" value="Unassembled WGS sequence"/>
</dbReference>
<proteinExistence type="predicted"/>
<gene>
    <name evidence="1" type="ORF">SAMN05421749_104282</name>
</gene>
<name>A0A1G6L2Y0_9GAMM</name>